<evidence type="ECO:0000313" key="1">
    <source>
        <dbReference type="EMBL" id="AES92593.1"/>
    </source>
</evidence>
<organism evidence="1 3">
    <name type="scientific">Medicago truncatula</name>
    <name type="common">Barrel medic</name>
    <name type="synonym">Medicago tribuloides</name>
    <dbReference type="NCBI Taxonomy" id="3880"/>
    <lineage>
        <taxon>Eukaryota</taxon>
        <taxon>Viridiplantae</taxon>
        <taxon>Streptophyta</taxon>
        <taxon>Embryophyta</taxon>
        <taxon>Tracheophyta</taxon>
        <taxon>Spermatophyta</taxon>
        <taxon>Magnoliopsida</taxon>
        <taxon>eudicotyledons</taxon>
        <taxon>Gunneridae</taxon>
        <taxon>Pentapetalae</taxon>
        <taxon>rosids</taxon>
        <taxon>fabids</taxon>
        <taxon>Fabales</taxon>
        <taxon>Fabaceae</taxon>
        <taxon>Papilionoideae</taxon>
        <taxon>50 kb inversion clade</taxon>
        <taxon>NPAAA clade</taxon>
        <taxon>Hologalegina</taxon>
        <taxon>IRL clade</taxon>
        <taxon>Trifolieae</taxon>
        <taxon>Medicago</taxon>
    </lineage>
</organism>
<dbReference type="AlphaFoldDB" id="G7JI06"/>
<keyword evidence="3" id="KW-1185">Reference proteome</keyword>
<protein>
    <submittedName>
        <fullName evidence="1 2">Uncharacterized protein</fullName>
    </submittedName>
</protein>
<sequence length="72" mass="8350">MGIFFTNLLTMEQCAEKRNDGYFVKEDEQLAGLIYVEGPFGSRVLKWRGGEGREYFKNFVFGSIFRRGQNLS</sequence>
<proteinExistence type="predicted"/>
<gene>
    <name evidence="1" type="ordered locus">MTR_4g131770</name>
</gene>
<accession>G7JI06</accession>
<evidence type="ECO:0000313" key="3">
    <source>
        <dbReference type="Proteomes" id="UP000002051"/>
    </source>
</evidence>
<dbReference type="Proteomes" id="UP000002051">
    <property type="component" value="Chromosome 4"/>
</dbReference>
<dbReference type="EnsemblPlants" id="AES92593">
    <property type="protein sequence ID" value="AES92593"/>
    <property type="gene ID" value="MTR_4g131770"/>
</dbReference>
<evidence type="ECO:0000313" key="2">
    <source>
        <dbReference type="EnsemblPlants" id="AES92593"/>
    </source>
</evidence>
<name>G7JI06_MEDTR</name>
<dbReference type="PaxDb" id="3880-AES92593"/>
<reference evidence="2" key="3">
    <citation type="submission" date="2015-04" db="UniProtKB">
        <authorList>
            <consortium name="EnsemblPlants"/>
        </authorList>
    </citation>
    <scope>IDENTIFICATION</scope>
    <source>
        <strain evidence="2">cv. Jemalong A17</strain>
    </source>
</reference>
<reference evidence="1 3" key="2">
    <citation type="journal article" date="2014" name="BMC Genomics">
        <title>An improved genome release (version Mt4.0) for the model legume Medicago truncatula.</title>
        <authorList>
            <person name="Tang H."/>
            <person name="Krishnakumar V."/>
            <person name="Bidwell S."/>
            <person name="Rosen B."/>
            <person name="Chan A."/>
            <person name="Zhou S."/>
            <person name="Gentzbittel L."/>
            <person name="Childs K.L."/>
            <person name="Yandell M."/>
            <person name="Gundlach H."/>
            <person name="Mayer K.F."/>
            <person name="Schwartz D.C."/>
            <person name="Town C.D."/>
        </authorList>
    </citation>
    <scope>GENOME REANNOTATION</scope>
    <source>
        <strain evidence="2 3">cv. Jemalong A17</strain>
    </source>
</reference>
<dbReference type="HOGENOM" id="CLU_2725995_0_0_1"/>
<dbReference type="EMBL" id="CM001220">
    <property type="protein sequence ID" value="AES92593.1"/>
    <property type="molecule type" value="Genomic_DNA"/>
</dbReference>
<reference evidence="1 3" key="1">
    <citation type="journal article" date="2011" name="Nature">
        <title>The Medicago genome provides insight into the evolution of rhizobial symbioses.</title>
        <authorList>
            <person name="Young N.D."/>
            <person name="Debelle F."/>
            <person name="Oldroyd G.E."/>
            <person name="Geurts R."/>
            <person name="Cannon S.B."/>
            <person name="Udvardi M.K."/>
            <person name="Benedito V.A."/>
            <person name="Mayer K.F."/>
            <person name="Gouzy J."/>
            <person name="Schoof H."/>
            <person name="Van de Peer Y."/>
            <person name="Proost S."/>
            <person name="Cook D.R."/>
            <person name="Meyers B.C."/>
            <person name="Spannagl M."/>
            <person name="Cheung F."/>
            <person name="De Mita S."/>
            <person name="Krishnakumar V."/>
            <person name="Gundlach H."/>
            <person name="Zhou S."/>
            <person name="Mudge J."/>
            <person name="Bharti A.K."/>
            <person name="Murray J.D."/>
            <person name="Naoumkina M.A."/>
            <person name="Rosen B."/>
            <person name="Silverstein K.A."/>
            <person name="Tang H."/>
            <person name="Rombauts S."/>
            <person name="Zhao P.X."/>
            <person name="Zhou P."/>
            <person name="Barbe V."/>
            <person name="Bardou P."/>
            <person name="Bechner M."/>
            <person name="Bellec A."/>
            <person name="Berger A."/>
            <person name="Berges H."/>
            <person name="Bidwell S."/>
            <person name="Bisseling T."/>
            <person name="Choisne N."/>
            <person name="Couloux A."/>
            <person name="Denny R."/>
            <person name="Deshpande S."/>
            <person name="Dai X."/>
            <person name="Doyle J.J."/>
            <person name="Dudez A.M."/>
            <person name="Farmer A.D."/>
            <person name="Fouteau S."/>
            <person name="Franken C."/>
            <person name="Gibelin C."/>
            <person name="Gish J."/>
            <person name="Goldstein S."/>
            <person name="Gonzalez A.J."/>
            <person name="Green P.J."/>
            <person name="Hallab A."/>
            <person name="Hartog M."/>
            <person name="Hua A."/>
            <person name="Humphray S.J."/>
            <person name="Jeong D.H."/>
            <person name="Jing Y."/>
            <person name="Jocker A."/>
            <person name="Kenton S.M."/>
            <person name="Kim D.J."/>
            <person name="Klee K."/>
            <person name="Lai H."/>
            <person name="Lang C."/>
            <person name="Lin S."/>
            <person name="Macmil S.L."/>
            <person name="Magdelenat G."/>
            <person name="Matthews L."/>
            <person name="McCorrison J."/>
            <person name="Monaghan E.L."/>
            <person name="Mun J.H."/>
            <person name="Najar F.Z."/>
            <person name="Nicholson C."/>
            <person name="Noirot C."/>
            <person name="O'Bleness M."/>
            <person name="Paule C.R."/>
            <person name="Poulain J."/>
            <person name="Prion F."/>
            <person name="Qin B."/>
            <person name="Qu C."/>
            <person name="Retzel E.F."/>
            <person name="Riddle C."/>
            <person name="Sallet E."/>
            <person name="Samain S."/>
            <person name="Samson N."/>
            <person name="Sanders I."/>
            <person name="Saurat O."/>
            <person name="Scarpelli C."/>
            <person name="Schiex T."/>
            <person name="Segurens B."/>
            <person name="Severin A.J."/>
            <person name="Sherrier D.J."/>
            <person name="Shi R."/>
            <person name="Sims S."/>
            <person name="Singer S.R."/>
            <person name="Sinharoy S."/>
            <person name="Sterck L."/>
            <person name="Viollet A."/>
            <person name="Wang B.B."/>
            <person name="Wang K."/>
            <person name="Wang M."/>
            <person name="Wang X."/>
            <person name="Warfsmann J."/>
            <person name="Weissenbach J."/>
            <person name="White D.D."/>
            <person name="White J.D."/>
            <person name="Wiley G.B."/>
            <person name="Wincker P."/>
            <person name="Xing Y."/>
            <person name="Yang L."/>
            <person name="Yao Z."/>
            <person name="Ying F."/>
            <person name="Zhai J."/>
            <person name="Zhou L."/>
            <person name="Zuber A."/>
            <person name="Denarie J."/>
            <person name="Dixon R.A."/>
            <person name="May G.D."/>
            <person name="Schwartz D.C."/>
            <person name="Rogers J."/>
            <person name="Quetier F."/>
            <person name="Town C.D."/>
            <person name="Roe B.A."/>
        </authorList>
    </citation>
    <scope>NUCLEOTIDE SEQUENCE [LARGE SCALE GENOMIC DNA]</scope>
    <source>
        <strain evidence="1">A17</strain>
        <strain evidence="2 3">cv. Jemalong A17</strain>
    </source>
</reference>